<dbReference type="InterPro" id="IPR018212">
    <property type="entry name" value="Na/solute_symporter_CS"/>
</dbReference>
<gene>
    <name evidence="15" type="ORF">PLOB_00046016</name>
</gene>
<evidence type="ECO:0000256" key="14">
    <source>
        <dbReference type="SAM" id="Phobius"/>
    </source>
</evidence>
<organism evidence="15 16">
    <name type="scientific">Porites lobata</name>
    <dbReference type="NCBI Taxonomy" id="104759"/>
    <lineage>
        <taxon>Eukaryota</taxon>
        <taxon>Metazoa</taxon>
        <taxon>Cnidaria</taxon>
        <taxon>Anthozoa</taxon>
        <taxon>Hexacorallia</taxon>
        <taxon>Scleractinia</taxon>
        <taxon>Fungiina</taxon>
        <taxon>Poritidae</taxon>
        <taxon>Porites</taxon>
    </lineage>
</organism>
<dbReference type="EMBL" id="CALNXK010000080">
    <property type="protein sequence ID" value="CAH3147212.1"/>
    <property type="molecule type" value="Genomic_DNA"/>
</dbReference>
<feature type="transmembrane region" description="Helical" evidence="14">
    <location>
        <begin position="793"/>
        <end position="816"/>
    </location>
</feature>
<feature type="transmembrane region" description="Helical" evidence="14">
    <location>
        <begin position="652"/>
        <end position="670"/>
    </location>
</feature>
<feature type="region of interest" description="Disordered" evidence="13">
    <location>
        <begin position="591"/>
        <end position="614"/>
    </location>
</feature>
<dbReference type="PANTHER" id="PTHR42985">
    <property type="entry name" value="SODIUM-COUPLED MONOCARBOXYLATE TRANSPORTER"/>
    <property type="match status" value="1"/>
</dbReference>
<keyword evidence="11" id="KW-0739">Sodium transport</keyword>
<dbReference type="InterPro" id="IPR001734">
    <property type="entry name" value="Na/solute_symporter"/>
</dbReference>
<protein>
    <recommendedName>
        <fullName evidence="17">Sodium-dependent multivitamin transporter</fullName>
    </recommendedName>
</protein>
<accession>A0ABN8PMY7</accession>
<evidence type="ECO:0000256" key="2">
    <source>
        <dbReference type="ARBA" id="ARBA00006434"/>
    </source>
</evidence>
<feature type="transmembrane region" description="Helical" evidence="14">
    <location>
        <begin position="916"/>
        <end position="942"/>
    </location>
</feature>
<feature type="transmembrane region" description="Helical" evidence="14">
    <location>
        <begin position="381"/>
        <end position="404"/>
    </location>
</feature>
<feature type="transmembrane region" description="Helical" evidence="14">
    <location>
        <begin position="235"/>
        <end position="256"/>
    </location>
</feature>
<reference evidence="15 16" key="1">
    <citation type="submission" date="2022-05" db="EMBL/GenBank/DDBJ databases">
        <authorList>
            <consortium name="Genoscope - CEA"/>
            <person name="William W."/>
        </authorList>
    </citation>
    <scope>NUCLEOTIDE SEQUENCE [LARGE SCALE GENOMIC DNA]</scope>
</reference>
<evidence type="ECO:0000256" key="7">
    <source>
        <dbReference type="ARBA" id="ARBA00023053"/>
    </source>
</evidence>
<evidence type="ECO:0000256" key="3">
    <source>
        <dbReference type="ARBA" id="ARBA00022448"/>
    </source>
</evidence>
<evidence type="ECO:0000313" key="16">
    <source>
        <dbReference type="Proteomes" id="UP001159405"/>
    </source>
</evidence>
<feature type="transmembrane region" description="Helical" evidence="14">
    <location>
        <begin position="1080"/>
        <end position="1101"/>
    </location>
</feature>
<dbReference type="PROSITE" id="PS51257">
    <property type="entry name" value="PROKAR_LIPOPROTEIN"/>
    <property type="match status" value="1"/>
</dbReference>
<feature type="transmembrane region" description="Helical" evidence="14">
    <location>
        <begin position="51"/>
        <end position="70"/>
    </location>
</feature>
<evidence type="ECO:0000256" key="12">
    <source>
        <dbReference type="ARBA" id="ARBA00036099"/>
    </source>
</evidence>
<name>A0ABN8PMY7_9CNID</name>
<evidence type="ECO:0000256" key="13">
    <source>
        <dbReference type="SAM" id="MobiDB-lite"/>
    </source>
</evidence>
<feature type="transmembrane region" description="Helical" evidence="14">
    <location>
        <begin position="82"/>
        <end position="101"/>
    </location>
</feature>
<evidence type="ECO:0000256" key="5">
    <source>
        <dbReference type="ARBA" id="ARBA00022692"/>
    </source>
</evidence>
<keyword evidence="3" id="KW-0813">Transport</keyword>
<feature type="transmembrane region" description="Helical" evidence="14">
    <location>
        <begin position="1022"/>
        <end position="1040"/>
    </location>
</feature>
<evidence type="ECO:0000256" key="10">
    <source>
        <dbReference type="ARBA" id="ARBA00023180"/>
    </source>
</evidence>
<dbReference type="InterPro" id="IPR038377">
    <property type="entry name" value="Na/Glc_symporter_sf"/>
</dbReference>
<comment type="subcellular location">
    <subcellularLocation>
        <location evidence="1">Cell membrane</location>
        <topology evidence="1">Multi-pass membrane protein</topology>
    </subcellularLocation>
</comment>
<feature type="transmembrane region" description="Helical" evidence="14">
    <location>
        <begin position="337"/>
        <end position="360"/>
    </location>
</feature>
<dbReference type="Proteomes" id="UP001159405">
    <property type="component" value="Unassembled WGS sequence"/>
</dbReference>
<comment type="catalytic activity">
    <reaction evidence="12">
        <text>iodide(out) + 2 Na(+)(out) = iodide(in) + 2 Na(+)(in)</text>
        <dbReference type="Rhea" id="RHEA:71207"/>
        <dbReference type="ChEBI" id="CHEBI:16382"/>
        <dbReference type="ChEBI" id="CHEBI:29101"/>
    </reaction>
</comment>
<feature type="transmembrane region" description="Helical" evidence="14">
    <location>
        <begin position="977"/>
        <end position="1002"/>
    </location>
</feature>
<feature type="transmembrane region" description="Helical" evidence="14">
    <location>
        <begin position="690"/>
        <end position="709"/>
    </location>
</feature>
<dbReference type="InterPro" id="IPR051163">
    <property type="entry name" value="Sodium:Solute_Symporter_SSF"/>
</dbReference>
<comment type="caution">
    <text evidence="15">The sequence shown here is derived from an EMBL/GenBank/DDBJ whole genome shotgun (WGS) entry which is preliminary data.</text>
</comment>
<evidence type="ECO:0008006" key="17">
    <source>
        <dbReference type="Google" id="ProtNLM"/>
    </source>
</evidence>
<keyword evidence="8" id="KW-0406">Ion transport</keyword>
<dbReference type="CDD" id="cd11492">
    <property type="entry name" value="SLC5sbd_NIS-SMVT"/>
    <property type="match status" value="1"/>
</dbReference>
<dbReference type="PANTHER" id="PTHR42985:SF40">
    <property type="entry name" value="LD47995P-RELATED"/>
    <property type="match status" value="1"/>
</dbReference>
<evidence type="ECO:0000313" key="15">
    <source>
        <dbReference type="EMBL" id="CAH3147212.1"/>
    </source>
</evidence>
<feature type="transmembrane region" description="Helical" evidence="14">
    <location>
        <begin position="439"/>
        <end position="461"/>
    </location>
</feature>
<evidence type="ECO:0000256" key="9">
    <source>
        <dbReference type="ARBA" id="ARBA00023136"/>
    </source>
</evidence>
<evidence type="ECO:0000256" key="4">
    <source>
        <dbReference type="ARBA" id="ARBA00022475"/>
    </source>
</evidence>
<dbReference type="PROSITE" id="PS00456">
    <property type="entry name" value="NA_SOLUT_SYMP_1"/>
    <property type="match status" value="2"/>
</dbReference>
<dbReference type="Gene3D" id="1.20.1730.10">
    <property type="entry name" value="Sodium/glucose cotransporter"/>
    <property type="match status" value="2"/>
</dbReference>
<feature type="transmembrane region" description="Helical" evidence="14">
    <location>
        <begin position="277"/>
        <end position="302"/>
    </location>
</feature>
<feature type="transmembrane region" description="Helical" evidence="14">
    <location>
        <begin position="764"/>
        <end position="786"/>
    </location>
</feature>
<keyword evidence="9 14" id="KW-0472">Membrane</keyword>
<feature type="transmembrane region" description="Helical" evidence="14">
    <location>
        <begin position="122"/>
        <end position="145"/>
    </location>
</feature>
<keyword evidence="4" id="KW-1003">Cell membrane</keyword>
<dbReference type="NCBIfam" id="TIGR00813">
    <property type="entry name" value="sss"/>
    <property type="match status" value="2"/>
</dbReference>
<feature type="transmembrane region" description="Helical" evidence="14">
    <location>
        <begin position="527"/>
        <end position="549"/>
    </location>
</feature>
<feature type="transmembrane region" description="Helical" evidence="14">
    <location>
        <begin position="12"/>
        <end position="30"/>
    </location>
</feature>
<feature type="transmembrane region" description="Helical" evidence="14">
    <location>
        <begin position="721"/>
        <end position="744"/>
    </location>
</feature>
<keyword evidence="5 14" id="KW-0812">Transmembrane</keyword>
<proteinExistence type="inferred from homology"/>
<feature type="transmembrane region" description="Helical" evidence="14">
    <location>
        <begin position="157"/>
        <end position="179"/>
    </location>
</feature>
<evidence type="ECO:0000256" key="1">
    <source>
        <dbReference type="ARBA" id="ARBA00004651"/>
    </source>
</evidence>
<feature type="transmembrane region" description="Helical" evidence="14">
    <location>
        <begin position="1046"/>
        <end position="1068"/>
    </location>
</feature>
<evidence type="ECO:0000256" key="11">
    <source>
        <dbReference type="ARBA" id="ARBA00023201"/>
    </source>
</evidence>
<keyword evidence="10" id="KW-0325">Glycoprotein</keyword>
<keyword evidence="6 14" id="KW-1133">Transmembrane helix</keyword>
<feature type="transmembrane region" description="Helical" evidence="14">
    <location>
        <begin position="191"/>
        <end position="215"/>
    </location>
</feature>
<dbReference type="Pfam" id="PF00474">
    <property type="entry name" value="SSF"/>
    <property type="match status" value="2"/>
</dbReference>
<evidence type="ECO:0000256" key="8">
    <source>
        <dbReference type="ARBA" id="ARBA00023065"/>
    </source>
</evidence>
<sequence>MADERFSIVDYVVFSIMLMISALIGIWYGCGPGGKQKTTSEYLLANRKMRHFPVAISLLVSYLSAITLLGVPSEIYTYGAQYYVLILSYFIICGTVAIVFVPMFRRVNITCANEYLERRFSVGVRMVGCAFFIMEYTLYLFVVLYAPSLALEAVAGIPLPASILTTGIVCTFYTSLGGLKAVIWTDVFQSMIMVAGLIIVVIVGSIEVGGFANVWEINNNFGRLNFFNFDPDPKVRNTFWTLTIGGAFTAMPVWTVSQTAVQRFLAIRTFRDARRAVWLNIPGLIIIVTLCCLDGLVIFAVYSGCDLRVQGKITSNDQTLPYFVINKLGHLKGLPGMFTACLYAGALSTASSALNAMALVCLEDIVKKKVPDITDSDAAKLCKIIALSFGVVVIGGAFVVKYVGTMVLQLAYSIFGICGGPLLGIFFLGMFVPRANSKGAYFGIFSGAIMTTWVFVGSVLYPPNKYPGLRSVQECDFFTANTTFINGTLSNSSAAFFKENNINQNGYIYNPYKGHSAGIADFYSMSYLWFSGLSVIVSFGVGIIMSLILERKEDKEREIDPRLLFPLKEWCLSFLPGHSFQWDFEEEENERLQKEKEEEMKPLHEREPGEKEKTSMGDMFTNDLLANDSKLGKTRKQDQQKFSSTMKFAEDYLVFAISLLFPIAAGVFFACRGGQITTNEFLLANKKLRSWLVALSLVASYFSSLLLLSTTNEVFTHGAQFIILAILSYWIVAGVAHVLFIPMFHRIKITSVNEYLEARFSSGVRYVGATLFTVTYILYLCAVLYVPSQAISMVAGVPLAAGIVSTGVVCTLYTTLGGLKAVAWTNAFHLILMLTALITLCIVGTNDAGGFARVIEVNKNGTRKTIFNFNPDPTIQYTFWTLSIGGALTAMPVWTVSQTAVQRYMSVKMVCLARRAIWMSVPIVMIMTGLTCVTGLVMYAVYANTDLSTAREIQLSNTVLFYYVTDKLGDIKGLPGFITACIFAGSLSFISSGLSSLCLVIVEDFVKRLLRKISDFDSTKTCKFTTVILGSALIGGAFTLHHCGRIVLAVFSGLLYITGGTFLGLFTLGMLIPRANSRGAYFGVASSLAMTIWLFTGAQLYPSYPSGPVLISGSASNGFNKTAATLYNDTEIHDNPMARFYSMSYLWYCAIGWAVTMVIGTVTSLLFETSKEKKTKVDPKLVFPLKLWLLSWLPRERKRWNSKTGLPQSDDKEDWVQLGERKQPGSPEEAILPAMPKIYNTWQHCLTNFFNIPKMEGSTYREWTQVHNSISH</sequence>
<feature type="transmembrane region" description="Helical" evidence="14">
    <location>
        <begin position="410"/>
        <end position="432"/>
    </location>
</feature>
<feature type="transmembrane region" description="Helical" evidence="14">
    <location>
        <begin position="822"/>
        <end position="843"/>
    </location>
</feature>
<comment type="similarity">
    <text evidence="2">Belongs to the sodium:solute symporter (SSF) (TC 2.A.21) family.</text>
</comment>
<evidence type="ECO:0000256" key="6">
    <source>
        <dbReference type="ARBA" id="ARBA00022989"/>
    </source>
</evidence>
<keyword evidence="16" id="KW-1185">Reference proteome</keyword>
<keyword evidence="7" id="KW-0915">Sodium</keyword>
<feature type="transmembrane region" description="Helical" evidence="14">
    <location>
        <begin position="1145"/>
        <end position="1167"/>
    </location>
</feature>
<dbReference type="PROSITE" id="PS50283">
    <property type="entry name" value="NA_SOLUT_SYMP_3"/>
    <property type="match status" value="2"/>
</dbReference>
<feature type="region of interest" description="Disordered" evidence="13">
    <location>
        <begin position="1201"/>
        <end position="1227"/>
    </location>
</feature>